<protein>
    <recommendedName>
        <fullName evidence="11">Kinesin-like protein</fullName>
    </recommendedName>
</protein>
<dbReference type="PANTHER" id="PTHR47970:SF12">
    <property type="entry name" value="KINESIN FAMILY MEMBER 11"/>
    <property type="match status" value="1"/>
</dbReference>
<feature type="coiled-coil region" evidence="12">
    <location>
        <begin position="377"/>
        <end position="441"/>
    </location>
</feature>
<feature type="region of interest" description="Disordered" evidence="13">
    <location>
        <begin position="741"/>
        <end position="771"/>
    </location>
</feature>
<proteinExistence type="inferred from homology"/>
<keyword evidence="4 10" id="KW-0547">Nucleotide-binding</keyword>
<evidence type="ECO:0000256" key="3">
    <source>
        <dbReference type="ARBA" id="ARBA00022701"/>
    </source>
</evidence>
<keyword evidence="5 10" id="KW-0067">ATP-binding</keyword>
<dbReference type="AlphaFoldDB" id="A0A1Y5II48"/>
<dbReference type="SUPFAM" id="SSF52540">
    <property type="entry name" value="P-loop containing nucleoside triphosphate hydrolases"/>
    <property type="match status" value="1"/>
</dbReference>
<comment type="similarity">
    <text evidence="8">Belongs to the TRAFAC class myosin-kinesin ATPase superfamily. Kinesin family. KIN-5/BimC subfamily.</text>
</comment>
<keyword evidence="6 10" id="KW-0505">Motor protein</keyword>
<feature type="region of interest" description="Disordered" evidence="13">
    <location>
        <begin position="35"/>
        <end position="64"/>
    </location>
</feature>
<evidence type="ECO:0000259" key="14">
    <source>
        <dbReference type="PROSITE" id="PS50067"/>
    </source>
</evidence>
<dbReference type="PRINTS" id="PR00380">
    <property type="entry name" value="KINESINHEAVY"/>
</dbReference>
<dbReference type="GO" id="GO:0005876">
    <property type="term" value="C:spindle microtubule"/>
    <property type="evidence" value="ECO:0007669"/>
    <property type="project" value="TreeGrafter"/>
</dbReference>
<dbReference type="Proteomes" id="UP000195557">
    <property type="component" value="Unassembled WGS sequence"/>
</dbReference>
<dbReference type="GO" id="GO:0051231">
    <property type="term" value="P:spindle elongation"/>
    <property type="evidence" value="ECO:0007669"/>
    <property type="project" value="TreeGrafter"/>
</dbReference>
<name>A0A1Y5II48_OSTTA</name>
<dbReference type="SMART" id="SM00129">
    <property type="entry name" value="KISc"/>
    <property type="match status" value="1"/>
</dbReference>
<dbReference type="PANTHER" id="PTHR47970">
    <property type="entry name" value="KINESIN-LIKE PROTEIN KIF11"/>
    <property type="match status" value="1"/>
</dbReference>
<dbReference type="GO" id="GO:0005524">
    <property type="term" value="F:ATP binding"/>
    <property type="evidence" value="ECO:0007669"/>
    <property type="project" value="UniProtKB-UniRule"/>
</dbReference>
<keyword evidence="12" id="KW-0175">Coiled coil</keyword>
<feature type="binding site" evidence="10">
    <location>
        <begin position="109"/>
        <end position="116"/>
    </location>
    <ligand>
        <name>ATP</name>
        <dbReference type="ChEBI" id="CHEBI:30616"/>
    </ligand>
</feature>
<comment type="function">
    <text evidence="9">Responsible for microtubule translocation. May be important for the organization of phragmoplast-specific arrays of microtubules. Plays an essential role in stabilizing the mitotic spindle. Required during mitotic cytokinesis.</text>
</comment>
<dbReference type="InterPro" id="IPR036961">
    <property type="entry name" value="Kinesin_motor_dom_sf"/>
</dbReference>
<evidence type="ECO:0000256" key="8">
    <source>
        <dbReference type="ARBA" id="ARBA00034704"/>
    </source>
</evidence>
<evidence type="ECO:0000256" key="10">
    <source>
        <dbReference type="PROSITE-ProRule" id="PRU00283"/>
    </source>
</evidence>
<evidence type="ECO:0000256" key="12">
    <source>
        <dbReference type="SAM" id="Coils"/>
    </source>
</evidence>
<evidence type="ECO:0000256" key="13">
    <source>
        <dbReference type="SAM" id="MobiDB-lite"/>
    </source>
</evidence>
<dbReference type="GO" id="GO:0008574">
    <property type="term" value="F:plus-end-directed microtubule motor activity"/>
    <property type="evidence" value="ECO:0007669"/>
    <property type="project" value="TreeGrafter"/>
</dbReference>
<keyword evidence="2" id="KW-0963">Cytoplasm</keyword>
<dbReference type="InterPro" id="IPR019821">
    <property type="entry name" value="Kinesin_motor_CS"/>
</dbReference>
<comment type="subcellular location">
    <subcellularLocation>
        <location evidence="1">Cytoplasm</location>
        <location evidence="1">Cytoskeleton</location>
        <location evidence="1">Spindle</location>
    </subcellularLocation>
</comment>
<feature type="coiled-coil region" evidence="12">
    <location>
        <begin position="606"/>
        <end position="640"/>
    </location>
</feature>
<evidence type="ECO:0000256" key="7">
    <source>
        <dbReference type="ARBA" id="ARBA00023212"/>
    </source>
</evidence>
<dbReference type="Gene3D" id="3.40.850.10">
    <property type="entry name" value="Kinesin motor domain"/>
    <property type="match status" value="1"/>
</dbReference>
<dbReference type="EMBL" id="KZ155771">
    <property type="protein sequence ID" value="OUS49246.1"/>
    <property type="molecule type" value="Genomic_DNA"/>
</dbReference>
<evidence type="ECO:0000256" key="5">
    <source>
        <dbReference type="ARBA" id="ARBA00022840"/>
    </source>
</evidence>
<gene>
    <name evidence="15" type="ORF">BE221DRAFT_105913</name>
</gene>
<dbReference type="GO" id="GO:0007018">
    <property type="term" value="P:microtubule-based movement"/>
    <property type="evidence" value="ECO:0007669"/>
    <property type="project" value="InterPro"/>
</dbReference>
<reference evidence="15" key="1">
    <citation type="submission" date="2017-04" db="EMBL/GenBank/DDBJ databases">
        <title>Population genomics of picophytoplankton unveils novel chromosome hypervariability.</title>
        <authorList>
            <consortium name="DOE Joint Genome Institute"/>
            <person name="Blanc-Mathieu R."/>
            <person name="Krasovec M."/>
            <person name="Hebrard M."/>
            <person name="Yau S."/>
            <person name="Desgranges E."/>
            <person name="Martin J."/>
            <person name="Schackwitz W."/>
            <person name="Kuo A."/>
            <person name="Salin G."/>
            <person name="Donnadieu C."/>
            <person name="Desdevises Y."/>
            <person name="Sanchez-Ferandin S."/>
            <person name="Moreau H."/>
            <person name="Rivals E."/>
            <person name="Grigoriev I.V."/>
            <person name="Grimsley N."/>
            <person name="Eyre-Walker A."/>
            <person name="Piganeau G."/>
        </authorList>
    </citation>
    <scope>NUCLEOTIDE SEQUENCE [LARGE SCALE GENOMIC DNA]</scope>
    <source>
        <strain evidence="15">RCC 1115</strain>
    </source>
</reference>
<organism evidence="15">
    <name type="scientific">Ostreococcus tauri</name>
    <name type="common">Marine green alga</name>
    <dbReference type="NCBI Taxonomy" id="70448"/>
    <lineage>
        <taxon>Eukaryota</taxon>
        <taxon>Viridiplantae</taxon>
        <taxon>Chlorophyta</taxon>
        <taxon>Mamiellophyceae</taxon>
        <taxon>Mamiellales</taxon>
        <taxon>Bathycoccaceae</taxon>
        <taxon>Ostreococcus</taxon>
    </lineage>
</organism>
<evidence type="ECO:0000256" key="9">
    <source>
        <dbReference type="ARBA" id="ARBA00046159"/>
    </source>
</evidence>
<dbReference type="PROSITE" id="PS00411">
    <property type="entry name" value="KINESIN_MOTOR_1"/>
    <property type="match status" value="1"/>
</dbReference>
<dbReference type="PROSITE" id="PS50067">
    <property type="entry name" value="KINESIN_MOTOR_2"/>
    <property type="match status" value="1"/>
</dbReference>
<dbReference type="InterPro" id="IPR027417">
    <property type="entry name" value="P-loop_NTPase"/>
</dbReference>
<dbReference type="FunFam" id="3.40.850.10:FF:000019">
    <property type="entry name" value="Kinesin-like protein KIN-5D"/>
    <property type="match status" value="1"/>
</dbReference>
<dbReference type="GO" id="GO:0008017">
    <property type="term" value="F:microtubule binding"/>
    <property type="evidence" value="ECO:0007669"/>
    <property type="project" value="InterPro"/>
</dbReference>
<evidence type="ECO:0000256" key="4">
    <source>
        <dbReference type="ARBA" id="ARBA00022741"/>
    </source>
</evidence>
<evidence type="ECO:0000256" key="11">
    <source>
        <dbReference type="RuleBase" id="RU000394"/>
    </source>
</evidence>
<sequence length="771" mass="85441">MRERAGRVSVVLRCRPLNARERAEKVPEVIEVDEHGRTASARRAAPTASERASTSERANARTASGETRDFVFDDVFGPTSTQERVYDSAVRPMVRDVLDGTNCTVFAYGQTGTGKTHTMSGAHDAECDVLSTDAGVIPRAMMQVFEHLESKELEHTVKVTYLELYNEEITDLLGAPASSPGHKHVHALMEDGKGGVAVKGLEEVYVSSTEDVFAVLNRGNARRRTEETLLNKHSSRSHSVFSVTVHIKDVSPDGEEFVRCGKLNLVDLAGSENISRSGATHMRAKEAGEINKSLVALGRVITALVDKSAHVPYRDSKLTRLLRDALGGRCRTCIIATVSPASHSIEETLSTLEYAHRAKNIKNKPPTNGKVPKSVFLKDLQDCIERLQDDLLATREKNGVFLSKSNYDAEQSEHATARRRAEELENALASMQAEHDKVTRMFDKTKKNFLQLKEQHAGVESALVETKEYLRETESELSDTKKVAEEKEYLLDTLEKKHDAAALVISTMAEDLGAAQHEAAALFDKIARQESVATSNTESVLSIKKSMGERLEKMVSDLAGWQKVERDTRAHMKRVMDDYMSRKEKEVETLKEAVMTMAHAVEQATRQASEQASSSMLQRAERLEQEAKALRADSDVIQQVMVQNVVVARRGRDETVESLLRSLTSDREAFSDLAETVADTSERGHAEFVSKHVDDLGAIRKEFTNQLTTAIKPDLRTGTTPAREHARVMLAEPVTPSAFTFNRDEALSRRTNVDAKRSRPPLSPIGGSRLN</sequence>
<dbReference type="Pfam" id="PF00225">
    <property type="entry name" value="Kinesin"/>
    <property type="match status" value="1"/>
</dbReference>
<keyword evidence="3 11" id="KW-0493">Microtubule</keyword>
<evidence type="ECO:0000256" key="1">
    <source>
        <dbReference type="ARBA" id="ARBA00004186"/>
    </source>
</evidence>
<feature type="compositionally biased region" description="Low complexity" evidence="13">
    <location>
        <begin position="38"/>
        <end position="56"/>
    </location>
</feature>
<evidence type="ECO:0000256" key="6">
    <source>
        <dbReference type="ARBA" id="ARBA00023175"/>
    </source>
</evidence>
<feature type="domain" description="Kinesin motor" evidence="14">
    <location>
        <begin position="7"/>
        <end position="361"/>
    </location>
</feature>
<keyword evidence="7" id="KW-0206">Cytoskeleton</keyword>
<evidence type="ECO:0000256" key="2">
    <source>
        <dbReference type="ARBA" id="ARBA00022490"/>
    </source>
</evidence>
<dbReference type="GO" id="GO:0090307">
    <property type="term" value="P:mitotic spindle assembly"/>
    <property type="evidence" value="ECO:0007669"/>
    <property type="project" value="TreeGrafter"/>
</dbReference>
<feature type="compositionally biased region" description="Basic and acidic residues" evidence="13">
    <location>
        <begin position="742"/>
        <end position="757"/>
    </location>
</feature>
<evidence type="ECO:0000313" key="15">
    <source>
        <dbReference type="EMBL" id="OUS49246.1"/>
    </source>
</evidence>
<dbReference type="InterPro" id="IPR001752">
    <property type="entry name" value="Kinesin_motor_dom"/>
</dbReference>
<dbReference type="GO" id="GO:0072686">
    <property type="term" value="C:mitotic spindle"/>
    <property type="evidence" value="ECO:0007669"/>
    <property type="project" value="TreeGrafter"/>
</dbReference>
<dbReference type="eggNOG" id="KOG0243">
    <property type="taxonomic scope" value="Eukaryota"/>
</dbReference>
<dbReference type="InterPro" id="IPR047149">
    <property type="entry name" value="KIF11-like"/>
</dbReference>
<accession>A0A1Y5II48</accession>